<gene>
    <name evidence="3" type="ORF">SIID45300_00091</name>
</gene>
<evidence type="ECO:0000256" key="2">
    <source>
        <dbReference type="SAM" id="SignalP"/>
    </source>
</evidence>
<keyword evidence="2" id="KW-0732">Signal</keyword>
<dbReference type="Proteomes" id="UP001628193">
    <property type="component" value="Unassembled WGS sequence"/>
</dbReference>
<protein>
    <recommendedName>
        <fullName evidence="5">Secreted protein</fullName>
    </recommendedName>
</protein>
<reference evidence="3 4" key="2">
    <citation type="submission" date="2024-09" db="EMBL/GenBank/DDBJ databases">
        <title>Draft genome sequence of Candidatus Magnetaquicoccaceae bacterium FCR-1.</title>
        <authorList>
            <person name="Shimoshige H."/>
            <person name="Shimamura S."/>
            <person name="Taoka A."/>
            <person name="Kobayashi H."/>
            <person name="Maekawa T."/>
        </authorList>
    </citation>
    <scope>NUCLEOTIDE SEQUENCE [LARGE SCALE GENOMIC DNA]</scope>
    <source>
        <strain evidence="3 4">FCR-1</strain>
    </source>
</reference>
<comment type="caution">
    <text evidence="3">The sequence shown here is derived from an EMBL/GenBank/DDBJ whole genome shotgun (WGS) entry which is preliminary data.</text>
</comment>
<proteinExistence type="predicted"/>
<evidence type="ECO:0000313" key="4">
    <source>
        <dbReference type="Proteomes" id="UP001628193"/>
    </source>
</evidence>
<name>A0ABQ0C4H1_9PROT</name>
<evidence type="ECO:0000313" key="3">
    <source>
        <dbReference type="EMBL" id="GAB0055794.1"/>
    </source>
</evidence>
<organism evidence="3 4">
    <name type="scientific">Candidatus Magnetaquiglobus chichijimensis</name>
    <dbReference type="NCBI Taxonomy" id="3141448"/>
    <lineage>
        <taxon>Bacteria</taxon>
        <taxon>Pseudomonadati</taxon>
        <taxon>Pseudomonadota</taxon>
        <taxon>Magnetococcia</taxon>
        <taxon>Magnetococcales</taxon>
        <taxon>Candidatus Magnetaquicoccaceae</taxon>
        <taxon>Candidatus Magnetaquiglobus</taxon>
    </lineage>
</organism>
<accession>A0ABQ0C4H1</accession>
<keyword evidence="4" id="KW-1185">Reference proteome</keyword>
<feature type="compositionally biased region" description="Pro residues" evidence="1">
    <location>
        <begin position="113"/>
        <end position="125"/>
    </location>
</feature>
<feature type="region of interest" description="Disordered" evidence="1">
    <location>
        <begin position="70"/>
        <end position="125"/>
    </location>
</feature>
<dbReference type="EMBL" id="BAAFGK010000001">
    <property type="protein sequence ID" value="GAB0055794.1"/>
    <property type="molecule type" value="Genomic_DNA"/>
</dbReference>
<sequence>MIRTLGLVVLSMLAWMTPDGAWAGDPASQAPRPAGYDPKVACERYAREDGIQPNHLVDYMNQCLRDLANDQMHAEEEPDPAFNEAEVEALLNPPASPKPPDPVKPAGAKPPATGKPPAPARPKQP</sequence>
<reference evidence="3 4" key="1">
    <citation type="submission" date="2024-05" db="EMBL/GenBank/DDBJ databases">
        <authorList>
            <consortium name="Candidatus Magnetaquicoccaceae bacterium FCR-1 genome sequencing consortium"/>
            <person name="Shimoshige H."/>
            <person name="Shimamura S."/>
            <person name="Taoka A."/>
            <person name="Kobayashi H."/>
            <person name="Maekawa T."/>
        </authorList>
    </citation>
    <scope>NUCLEOTIDE SEQUENCE [LARGE SCALE GENOMIC DNA]</scope>
    <source>
        <strain evidence="3 4">FCR-1</strain>
    </source>
</reference>
<evidence type="ECO:0000256" key="1">
    <source>
        <dbReference type="SAM" id="MobiDB-lite"/>
    </source>
</evidence>
<feature type="signal peptide" evidence="2">
    <location>
        <begin position="1"/>
        <end position="23"/>
    </location>
</feature>
<feature type="chain" id="PRO_5045714161" description="Secreted protein" evidence="2">
    <location>
        <begin position="24"/>
        <end position="125"/>
    </location>
</feature>
<evidence type="ECO:0008006" key="5">
    <source>
        <dbReference type="Google" id="ProtNLM"/>
    </source>
</evidence>
<feature type="compositionally biased region" description="Pro residues" evidence="1">
    <location>
        <begin position="94"/>
        <end position="103"/>
    </location>
</feature>